<evidence type="ECO:0000313" key="2">
    <source>
        <dbReference type="EMBL" id="KAG2194149.1"/>
    </source>
</evidence>
<feature type="region of interest" description="Disordered" evidence="1">
    <location>
        <begin position="199"/>
        <end position="220"/>
    </location>
</feature>
<dbReference type="Proteomes" id="UP000650833">
    <property type="component" value="Unassembled WGS sequence"/>
</dbReference>
<name>A0A8H7QKW8_9FUNG</name>
<dbReference type="EMBL" id="JAEPRC010000607">
    <property type="protein sequence ID" value="KAG2194149.1"/>
    <property type="molecule type" value="Genomic_DNA"/>
</dbReference>
<organism evidence="2 3">
    <name type="scientific">Mucor plumbeus</name>
    <dbReference type="NCBI Taxonomy" id="97098"/>
    <lineage>
        <taxon>Eukaryota</taxon>
        <taxon>Fungi</taxon>
        <taxon>Fungi incertae sedis</taxon>
        <taxon>Mucoromycota</taxon>
        <taxon>Mucoromycotina</taxon>
        <taxon>Mucoromycetes</taxon>
        <taxon>Mucorales</taxon>
        <taxon>Mucorineae</taxon>
        <taxon>Mucoraceae</taxon>
        <taxon>Mucor</taxon>
    </lineage>
</organism>
<reference evidence="2" key="1">
    <citation type="submission" date="2020-12" db="EMBL/GenBank/DDBJ databases">
        <title>Metabolic potential, ecology and presence of endohyphal bacteria is reflected in genomic diversity of Mucoromycotina.</title>
        <authorList>
            <person name="Muszewska A."/>
            <person name="Okrasinska A."/>
            <person name="Steczkiewicz K."/>
            <person name="Drgas O."/>
            <person name="Orlowska M."/>
            <person name="Perlinska-Lenart U."/>
            <person name="Aleksandrzak-Piekarczyk T."/>
            <person name="Szatraj K."/>
            <person name="Zielenkiewicz U."/>
            <person name="Pilsyk S."/>
            <person name="Malc E."/>
            <person name="Mieczkowski P."/>
            <person name="Kruszewska J.S."/>
            <person name="Biernat P."/>
            <person name="Pawlowska J."/>
        </authorList>
    </citation>
    <scope>NUCLEOTIDE SEQUENCE</scope>
    <source>
        <strain evidence="2">CBS 226.32</strain>
    </source>
</reference>
<sequence length="258" mass="28861">MLEDYVAGRSCFWKHDLVAYLLIKFRPLNYCLLSFGFDTSEIAKVLADSLIKLGGPESLDGKAVLAGIRRISKSYKDAYRILIHTGSRTNENGESIEGDRNSGVANSGNSCENTILLVAYTSPSATHLFGMTEPNSYKPNGDPYGSEKEYKTMMDELKPIKDIPFVNTCLRQLPIAEALRPVIQKQVEEWRENGVIKRAKPNTPHSSPISVVRKKNSGNEYTGKDHRVVIDCRLRNTALDPEKLERFPLPLLCQDPSS</sequence>
<dbReference type="InterPro" id="IPR043502">
    <property type="entry name" value="DNA/RNA_pol_sf"/>
</dbReference>
<dbReference type="Gene3D" id="3.10.10.10">
    <property type="entry name" value="HIV Type 1 Reverse Transcriptase, subunit A, domain 1"/>
    <property type="match status" value="1"/>
</dbReference>
<evidence type="ECO:0000313" key="3">
    <source>
        <dbReference type="Proteomes" id="UP000650833"/>
    </source>
</evidence>
<accession>A0A8H7QKW8</accession>
<proteinExistence type="predicted"/>
<evidence type="ECO:0000256" key="1">
    <source>
        <dbReference type="SAM" id="MobiDB-lite"/>
    </source>
</evidence>
<dbReference type="OrthoDB" id="6771842at2759"/>
<protein>
    <submittedName>
        <fullName evidence="2">Uncharacterized protein</fullName>
    </submittedName>
</protein>
<gene>
    <name evidence="2" type="ORF">INT46_010403</name>
</gene>
<comment type="caution">
    <text evidence="2">The sequence shown here is derived from an EMBL/GenBank/DDBJ whole genome shotgun (WGS) entry which is preliminary data.</text>
</comment>
<keyword evidence="3" id="KW-1185">Reference proteome</keyword>
<dbReference type="SUPFAM" id="SSF56672">
    <property type="entry name" value="DNA/RNA polymerases"/>
    <property type="match status" value="1"/>
</dbReference>
<dbReference type="AlphaFoldDB" id="A0A8H7QKW8"/>